<dbReference type="OrthoDB" id="226361at2"/>
<dbReference type="EMBL" id="CP001287">
    <property type="protein sequence ID" value="ACK67187.1"/>
    <property type="molecule type" value="Genomic_DNA"/>
</dbReference>
<dbReference type="AlphaFoldDB" id="B7JY85"/>
<dbReference type="STRING" id="41431.PCC8801_3211"/>
<sequence length="422" mass="46707">MATLPQFNTPAGIKDFADQPQKQAQLDALWNQSLNEFTEQSIQGGNAPLDNDRTFYFNPLITDLTGVVTPPPVAWTAFPNRIFVTFPNISRGQQFRYADEGPLGWINDYNSGQGYQPSGPRGYQDEYCEWSVTRRPSDNKITKVTFTCENREYWNALWLIDSNRVLELYRELVSPDVQLSDLEGINPDTGEPGYNFLNKWNNNTQMGPVHLVSRPNSLSAEIYLAAAATIVRECNGQVVTNQSQLIQCSRYGTPGRNSDPFIGGTVNSIVRPGGVKVTLADPVGLYIQEPAFDQTWQLPPEAPVEAHPSDYWKIVRGHRRTDPNEPDFILHAVYEVPEELGFCVGDITIDGAPILFGSQITQKFQIALAAIGLPTTEATQTPRRCIDPSACPPPSSVMATATVDPAHLNLMKSLMSSTGNRG</sequence>
<evidence type="ECO:0000313" key="1">
    <source>
        <dbReference type="EMBL" id="ACK67187.1"/>
    </source>
</evidence>
<protein>
    <submittedName>
        <fullName evidence="1">Uncharacterized protein</fullName>
    </submittedName>
</protein>
<organism evidence="1 2">
    <name type="scientific">Rippkaea orientalis (strain PCC 8801 / RF-1)</name>
    <name type="common">Cyanothece sp. (strain PCC 8801)</name>
    <dbReference type="NCBI Taxonomy" id="41431"/>
    <lineage>
        <taxon>Bacteria</taxon>
        <taxon>Bacillati</taxon>
        <taxon>Cyanobacteriota</taxon>
        <taxon>Cyanophyceae</taxon>
        <taxon>Oscillatoriophycideae</taxon>
        <taxon>Chroococcales</taxon>
        <taxon>Aphanothecaceae</taxon>
        <taxon>Rippkaea</taxon>
        <taxon>Rippkaea orientalis</taxon>
    </lineage>
</organism>
<dbReference type="HOGENOM" id="CLU_035126_0_0_3"/>
<accession>B7JY85</accession>
<dbReference type="KEGG" id="cyp:PCC8801_3211"/>
<proteinExistence type="predicted"/>
<dbReference type="RefSeq" id="WP_012596448.1">
    <property type="nucleotide sequence ID" value="NC_011726.1"/>
</dbReference>
<keyword evidence="2" id="KW-1185">Reference proteome</keyword>
<reference evidence="2" key="1">
    <citation type="journal article" date="2011" name="MBio">
        <title>Novel metabolic attributes of the genus Cyanothece, comprising a group of unicellular nitrogen-fixing Cyanobacteria.</title>
        <authorList>
            <person name="Bandyopadhyay A."/>
            <person name="Elvitigala T."/>
            <person name="Welsh E."/>
            <person name="Stockel J."/>
            <person name="Liberton M."/>
            <person name="Min H."/>
            <person name="Sherman L.A."/>
            <person name="Pakrasi H.B."/>
        </authorList>
    </citation>
    <scope>NUCLEOTIDE SEQUENCE [LARGE SCALE GENOMIC DNA]</scope>
    <source>
        <strain evidence="2">PCC 8801</strain>
    </source>
</reference>
<dbReference type="eggNOG" id="ENOG502Z88U">
    <property type="taxonomic scope" value="Bacteria"/>
</dbReference>
<evidence type="ECO:0000313" key="2">
    <source>
        <dbReference type="Proteomes" id="UP000008204"/>
    </source>
</evidence>
<name>B7JY85_RIPO1</name>
<dbReference type="Proteomes" id="UP000008204">
    <property type="component" value="Chromosome"/>
</dbReference>
<gene>
    <name evidence="1" type="ordered locus">PCC8801_3211</name>
</gene>